<sequence>MLMLELVKEPETFRGSLSLKDQETLTALIHLAAFSQSAAAVRGVPLWCNPTSCWPGLGTDYSRSNGCSGDLRDSLLHGAFRVLTKNSEIGNVCRLKPDLWRIHVHLVI</sequence>
<protein>
    <submittedName>
        <fullName evidence="1">Uncharacterized protein</fullName>
    </submittedName>
</protein>
<dbReference type="Proteomes" id="UP001345963">
    <property type="component" value="Unassembled WGS sequence"/>
</dbReference>
<gene>
    <name evidence="1" type="ORF">ATANTOWER_024307</name>
</gene>
<reference evidence="1 2" key="1">
    <citation type="submission" date="2021-07" db="EMBL/GenBank/DDBJ databases">
        <authorList>
            <person name="Palmer J.M."/>
        </authorList>
    </citation>
    <scope>NUCLEOTIDE SEQUENCE [LARGE SCALE GENOMIC DNA]</scope>
    <source>
        <strain evidence="1 2">AT_MEX2019</strain>
        <tissue evidence="1">Muscle</tissue>
    </source>
</reference>
<dbReference type="EMBL" id="JAHUTI010020219">
    <property type="protein sequence ID" value="MED6238545.1"/>
    <property type="molecule type" value="Genomic_DNA"/>
</dbReference>
<accession>A0ABU7AMD5</accession>
<comment type="caution">
    <text evidence="1">The sequence shown here is derived from an EMBL/GenBank/DDBJ whole genome shotgun (WGS) entry which is preliminary data.</text>
</comment>
<organism evidence="1 2">
    <name type="scientific">Ataeniobius toweri</name>
    <dbReference type="NCBI Taxonomy" id="208326"/>
    <lineage>
        <taxon>Eukaryota</taxon>
        <taxon>Metazoa</taxon>
        <taxon>Chordata</taxon>
        <taxon>Craniata</taxon>
        <taxon>Vertebrata</taxon>
        <taxon>Euteleostomi</taxon>
        <taxon>Actinopterygii</taxon>
        <taxon>Neopterygii</taxon>
        <taxon>Teleostei</taxon>
        <taxon>Neoteleostei</taxon>
        <taxon>Acanthomorphata</taxon>
        <taxon>Ovalentaria</taxon>
        <taxon>Atherinomorphae</taxon>
        <taxon>Cyprinodontiformes</taxon>
        <taxon>Goodeidae</taxon>
        <taxon>Ataeniobius</taxon>
    </lineage>
</organism>
<keyword evidence="2" id="KW-1185">Reference proteome</keyword>
<evidence type="ECO:0000313" key="2">
    <source>
        <dbReference type="Proteomes" id="UP001345963"/>
    </source>
</evidence>
<proteinExistence type="predicted"/>
<name>A0ABU7AMD5_9TELE</name>
<evidence type="ECO:0000313" key="1">
    <source>
        <dbReference type="EMBL" id="MED6238545.1"/>
    </source>
</evidence>